<evidence type="ECO:0000313" key="3">
    <source>
        <dbReference type="Proteomes" id="UP000031258"/>
    </source>
</evidence>
<keyword evidence="3" id="KW-1185">Reference proteome</keyword>
<dbReference type="InterPro" id="IPR000182">
    <property type="entry name" value="GNAT_dom"/>
</dbReference>
<dbReference type="AlphaFoldDB" id="A0A0C1MV41"/>
<gene>
    <name evidence="2" type="ORF">NF27_CG01670</name>
</gene>
<evidence type="ECO:0000259" key="1">
    <source>
        <dbReference type="PROSITE" id="PS51186"/>
    </source>
</evidence>
<evidence type="ECO:0000313" key="2">
    <source>
        <dbReference type="EMBL" id="KIE05987.1"/>
    </source>
</evidence>
<dbReference type="Proteomes" id="UP000031258">
    <property type="component" value="Unassembled WGS sequence"/>
</dbReference>
<dbReference type="PROSITE" id="PS51186">
    <property type="entry name" value="GNAT"/>
    <property type="match status" value="1"/>
</dbReference>
<comment type="caution">
    <text evidence="2">The sequence shown here is derived from an EMBL/GenBank/DDBJ whole genome shotgun (WGS) entry which is preliminary data.</text>
</comment>
<reference evidence="2 3" key="1">
    <citation type="submission" date="2014-11" db="EMBL/GenBank/DDBJ databases">
        <title>A Rickettsiales Symbiont of Amoebae With Ancient Features.</title>
        <authorList>
            <person name="Schulz F."/>
            <person name="Martijn J."/>
            <person name="Wascher F."/>
            <person name="Kostanjsek R."/>
            <person name="Ettema T.J."/>
            <person name="Horn M."/>
        </authorList>
    </citation>
    <scope>NUCLEOTIDE SEQUENCE [LARGE SCALE GENOMIC DNA]</scope>
    <source>
        <strain evidence="2 3">UWC36</strain>
    </source>
</reference>
<proteinExistence type="predicted"/>
<dbReference type="PANTHER" id="PTHR43792:SF1">
    <property type="entry name" value="N-ACETYLTRANSFERASE DOMAIN-CONTAINING PROTEIN"/>
    <property type="match status" value="1"/>
</dbReference>
<dbReference type="Gene3D" id="3.40.630.30">
    <property type="match status" value="1"/>
</dbReference>
<feature type="domain" description="N-acetyltransferase" evidence="1">
    <location>
        <begin position="10"/>
        <end position="179"/>
    </location>
</feature>
<dbReference type="STRING" id="86105.NF27_CG01670"/>
<dbReference type="SUPFAM" id="SSF55729">
    <property type="entry name" value="Acyl-CoA N-acyltransferases (Nat)"/>
    <property type="match status" value="1"/>
</dbReference>
<dbReference type="InterPro" id="IPR051531">
    <property type="entry name" value="N-acetyltransferase"/>
</dbReference>
<organism evidence="2 3">
    <name type="scientific">Candidatus Jidaibacter acanthamoebae</name>
    <dbReference type="NCBI Taxonomy" id="86105"/>
    <lineage>
        <taxon>Bacteria</taxon>
        <taxon>Pseudomonadati</taxon>
        <taxon>Pseudomonadota</taxon>
        <taxon>Alphaproteobacteria</taxon>
        <taxon>Rickettsiales</taxon>
        <taxon>Candidatus Midichloriaceae</taxon>
        <taxon>Candidatus Jidaibacter</taxon>
    </lineage>
</organism>
<protein>
    <submittedName>
        <fullName evidence="2">Acetyltransferase</fullName>
    </submittedName>
</protein>
<dbReference type="InterPro" id="IPR016181">
    <property type="entry name" value="Acyl_CoA_acyltransferase"/>
</dbReference>
<dbReference type="GO" id="GO:0016747">
    <property type="term" value="F:acyltransferase activity, transferring groups other than amino-acyl groups"/>
    <property type="evidence" value="ECO:0007669"/>
    <property type="project" value="InterPro"/>
</dbReference>
<name>A0A0C1MV41_9RICK</name>
<dbReference type="PANTHER" id="PTHR43792">
    <property type="entry name" value="GNAT FAMILY, PUTATIVE (AFU_ORTHOLOGUE AFUA_3G00765)-RELATED-RELATED"/>
    <property type="match status" value="1"/>
</dbReference>
<accession>A0A0C1MV41</accession>
<keyword evidence="2" id="KW-0808">Transferase</keyword>
<dbReference type="EMBL" id="JSWE01000058">
    <property type="protein sequence ID" value="KIE05987.1"/>
    <property type="molecule type" value="Genomic_DNA"/>
</dbReference>
<sequence length="189" mass="21773">MMKIIETDRLILRTWKGEDAKPYFDINQDSKVIEFLPKALTMQQVKDFISAMNDQYIKNNYTLFAAELKKTGELIGFIGLNYIDWKAPFTPGTEIGWRLGALYWGKGYATEGAKAVLNYGFNKCRLKEIISFTVPMNKRSIRVMEKIGMQHDRAGDFAHPKLSPDHKLSKHVLYIIKNNLVTNELHNKS</sequence>
<dbReference type="Pfam" id="PF13302">
    <property type="entry name" value="Acetyltransf_3"/>
    <property type="match status" value="1"/>
</dbReference>